<dbReference type="RefSeq" id="WP_169931628.1">
    <property type="nucleotide sequence ID" value="NZ_PIPR01000005.1"/>
</dbReference>
<dbReference type="InterPro" id="IPR007157">
    <property type="entry name" value="PspA_VIPP1"/>
</dbReference>
<dbReference type="PANTHER" id="PTHR31088:SF6">
    <property type="entry name" value="PHAGE SHOCK PROTEIN A"/>
    <property type="match status" value="1"/>
</dbReference>
<dbReference type="EMBL" id="PIPR01000005">
    <property type="protein sequence ID" value="RUO38018.1"/>
    <property type="molecule type" value="Genomic_DNA"/>
</dbReference>
<dbReference type="GO" id="GO:0005829">
    <property type="term" value="C:cytosol"/>
    <property type="evidence" value="ECO:0007669"/>
    <property type="project" value="TreeGrafter"/>
</dbReference>
<organism evidence="3 4">
    <name type="scientific">Pseudidiomarina aestuarii</name>
    <dbReference type="NCBI Taxonomy" id="624146"/>
    <lineage>
        <taxon>Bacteria</taxon>
        <taxon>Pseudomonadati</taxon>
        <taxon>Pseudomonadota</taxon>
        <taxon>Gammaproteobacteria</taxon>
        <taxon>Alteromonadales</taxon>
        <taxon>Idiomarinaceae</taxon>
        <taxon>Pseudidiomarina</taxon>
    </lineage>
</organism>
<comment type="similarity">
    <text evidence="1">Belongs to the PspA/Vipp/IM30 family.</text>
</comment>
<dbReference type="AlphaFoldDB" id="A0A7Z6ZRQ9"/>
<keyword evidence="4" id="KW-1185">Reference proteome</keyword>
<evidence type="ECO:0000313" key="3">
    <source>
        <dbReference type="EMBL" id="RUO38018.1"/>
    </source>
</evidence>
<dbReference type="GO" id="GO:0009271">
    <property type="term" value="P:phage shock"/>
    <property type="evidence" value="ECO:0007669"/>
    <property type="project" value="TreeGrafter"/>
</dbReference>
<proteinExistence type="inferred from homology"/>
<comment type="caution">
    <text evidence="3">The sequence shown here is derived from an EMBL/GenBank/DDBJ whole genome shotgun (WGS) entry which is preliminary data.</text>
</comment>
<evidence type="ECO:0000256" key="1">
    <source>
        <dbReference type="ARBA" id="ARBA00043985"/>
    </source>
</evidence>
<reference evidence="4" key="1">
    <citation type="journal article" date="2018" name="Front. Microbiol.">
        <title>Genome-Based Analysis Reveals the Taxonomy and Diversity of the Family Idiomarinaceae.</title>
        <authorList>
            <person name="Liu Y."/>
            <person name="Lai Q."/>
            <person name="Shao Z."/>
        </authorList>
    </citation>
    <scope>NUCLEOTIDE SEQUENCE [LARGE SCALE GENOMIC DNA]</scope>
    <source>
        <strain evidence="4">KYW314</strain>
    </source>
</reference>
<feature type="coiled-coil region" evidence="2">
    <location>
        <begin position="122"/>
        <end position="188"/>
    </location>
</feature>
<dbReference type="InterPro" id="IPR027267">
    <property type="entry name" value="AH/BAR_dom_sf"/>
</dbReference>
<dbReference type="SUPFAM" id="SSF103657">
    <property type="entry name" value="BAR/IMD domain-like"/>
    <property type="match status" value="1"/>
</dbReference>
<gene>
    <name evidence="3" type="ORF">CWE22_11395</name>
</gene>
<dbReference type="PANTHER" id="PTHR31088">
    <property type="entry name" value="MEMBRANE-ASSOCIATED PROTEIN VIPP1, CHLOROPLASTIC"/>
    <property type="match status" value="1"/>
</dbReference>
<protein>
    <submittedName>
        <fullName evidence="3">Phage shock protein PspA</fullName>
    </submittedName>
</protein>
<keyword evidence="2" id="KW-0175">Coiled coil</keyword>
<evidence type="ECO:0000256" key="2">
    <source>
        <dbReference type="SAM" id="Coils"/>
    </source>
</evidence>
<dbReference type="Proteomes" id="UP000287766">
    <property type="component" value="Unassembled WGS sequence"/>
</dbReference>
<evidence type="ECO:0000313" key="4">
    <source>
        <dbReference type="Proteomes" id="UP000287766"/>
    </source>
</evidence>
<dbReference type="Pfam" id="PF04012">
    <property type="entry name" value="PspA_IM30"/>
    <property type="match status" value="1"/>
</dbReference>
<name>A0A7Z6ZRQ9_9GAMM</name>
<sequence>MSIFTRASDIIQANVNALLDKAEQPEKMVRLMIQEMEEAIVELRGLAAQQIAEQKRIDRERDNCEKSISQWQAKAEKALDHDRDDLARAALEHKLQATQRLESLGKEADYVANQLAPLSADIERLQAKLTEARMKERELHKRLDSVAVKLRSQQLKSADAMNTAMSRYENYERRVEELEAKLEAFDIGSSNPSLEQQFRDLEHSETIDTELAALKAKSSKKA</sequence>
<accession>A0A7Z6ZRQ9</accession>